<comment type="similarity">
    <text evidence="2 12">Belongs to the RNA polymerase beta chain family.</text>
</comment>
<dbReference type="Gene3D" id="2.40.50.150">
    <property type="match status" value="1"/>
</dbReference>
<comment type="subcellular location">
    <subcellularLocation>
        <location evidence="1">Nucleus</location>
        <location evidence="1">Nucleolus</location>
    </subcellularLocation>
</comment>
<dbReference type="Gene3D" id="3.90.1800.10">
    <property type="entry name" value="RNA polymerase alpha subunit dimerisation domain"/>
    <property type="match status" value="1"/>
</dbReference>
<evidence type="ECO:0000256" key="8">
    <source>
        <dbReference type="ARBA" id="ARBA00022833"/>
    </source>
</evidence>
<keyword evidence="6" id="KW-0479">Metal-binding</keyword>
<dbReference type="EMBL" id="JALNTZ010003681">
    <property type="protein sequence ID" value="KAJ3616258.1"/>
    <property type="molecule type" value="Genomic_DNA"/>
</dbReference>
<keyword evidence="3 13" id="KW-0240">DNA-directed RNA polymerase</keyword>
<feature type="domain" description="RNA polymerase beta subunit protrusion" evidence="17">
    <location>
        <begin position="25"/>
        <end position="385"/>
    </location>
</feature>
<dbReference type="InterPro" id="IPR007641">
    <property type="entry name" value="RNA_pol_Rpb2_7"/>
</dbReference>
<evidence type="ECO:0000259" key="17">
    <source>
        <dbReference type="Pfam" id="PF04563"/>
    </source>
</evidence>
<dbReference type="AlphaFoldDB" id="A0AA38HHT9"/>
<dbReference type="GO" id="GO:0008270">
    <property type="term" value="F:zinc ion binding"/>
    <property type="evidence" value="ECO:0007669"/>
    <property type="project" value="UniProtKB-KW"/>
</dbReference>
<dbReference type="Pfam" id="PF04565">
    <property type="entry name" value="RNA_pol_Rpb2_3"/>
    <property type="match status" value="1"/>
</dbReference>
<dbReference type="InterPro" id="IPR015712">
    <property type="entry name" value="DNA-dir_RNA_pol_su2"/>
</dbReference>
<evidence type="ECO:0000256" key="7">
    <source>
        <dbReference type="ARBA" id="ARBA00022771"/>
    </source>
</evidence>
<dbReference type="Pfam" id="PF04560">
    <property type="entry name" value="RNA_pol_Rpb2_7"/>
    <property type="match status" value="1"/>
</dbReference>
<evidence type="ECO:0000256" key="5">
    <source>
        <dbReference type="ARBA" id="ARBA00022695"/>
    </source>
</evidence>
<dbReference type="Proteomes" id="UP001168821">
    <property type="component" value="Unassembled WGS sequence"/>
</dbReference>
<evidence type="ECO:0000259" key="18">
    <source>
        <dbReference type="Pfam" id="PF04565"/>
    </source>
</evidence>
<feature type="domain" description="RNA polymerase Rpb2" evidence="16">
    <location>
        <begin position="173"/>
        <end position="277"/>
    </location>
</feature>
<evidence type="ECO:0000256" key="6">
    <source>
        <dbReference type="ARBA" id="ARBA00022723"/>
    </source>
</evidence>
<gene>
    <name evidence="20" type="ORF">Zmor_011961</name>
</gene>
<keyword evidence="21" id="KW-1185">Reference proteome</keyword>
<feature type="domain" description="DNA-directed RNA polymerase subunit 2 hybrid-binding" evidence="14">
    <location>
        <begin position="672"/>
        <end position="1053"/>
    </location>
</feature>
<proteinExistence type="inferred from homology"/>
<evidence type="ECO:0000256" key="1">
    <source>
        <dbReference type="ARBA" id="ARBA00004604"/>
    </source>
</evidence>
<evidence type="ECO:0000259" key="14">
    <source>
        <dbReference type="Pfam" id="PF00562"/>
    </source>
</evidence>
<dbReference type="InterPro" id="IPR007645">
    <property type="entry name" value="RNA_pol_Rpb2_3"/>
</dbReference>
<dbReference type="InterPro" id="IPR037033">
    <property type="entry name" value="DNA-dir_RNAP_su2_hyb_sf"/>
</dbReference>
<evidence type="ECO:0000259" key="15">
    <source>
        <dbReference type="Pfam" id="PF04560"/>
    </source>
</evidence>
<dbReference type="Pfam" id="PF04561">
    <property type="entry name" value="RNA_pol_Rpb2_2"/>
    <property type="match status" value="1"/>
</dbReference>
<dbReference type="FunFam" id="2.40.270.10:FF:000011">
    <property type="entry name" value="DNA-directed RNA polymerase subunit beta"/>
    <property type="match status" value="1"/>
</dbReference>
<evidence type="ECO:0000256" key="2">
    <source>
        <dbReference type="ARBA" id="ARBA00006835"/>
    </source>
</evidence>
<comment type="caution">
    <text evidence="20">The sequence shown here is derived from an EMBL/GenBank/DDBJ whole genome shotgun (WGS) entry which is preliminary data.</text>
</comment>
<dbReference type="PANTHER" id="PTHR20856">
    <property type="entry name" value="DNA-DIRECTED RNA POLYMERASE I SUBUNIT 2"/>
    <property type="match status" value="1"/>
</dbReference>
<accession>A0AA38HHT9</accession>
<keyword evidence="10" id="KW-0539">Nucleus</keyword>
<evidence type="ECO:0000259" key="16">
    <source>
        <dbReference type="Pfam" id="PF04561"/>
    </source>
</evidence>
<feature type="domain" description="DNA-directed RNA polymerase I subunit RPA2" evidence="19">
    <location>
        <begin position="546"/>
        <end position="603"/>
    </location>
</feature>
<keyword evidence="8" id="KW-0862">Zinc</keyword>
<evidence type="ECO:0000256" key="12">
    <source>
        <dbReference type="RuleBase" id="RU000434"/>
    </source>
</evidence>
<evidence type="ECO:0000256" key="3">
    <source>
        <dbReference type="ARBA" id="ARBA00022478"/>
    </source>
</evidence>
<dbReference type="FunFam" id="3.90.1100.10:FF:000016">
    <property type="entry name" value="DNA-directed RNA polymerase subunit beta"/>
    <property type="match status" value="1"/>
</dbReference>
<dbReference type="Gene3D" id="3.90.1110.10">
    <property type="entry name" value="RNA polymerase Rpb2, domain 2"/>
    <property type="match status" value="1"/>
</dbReference>
<feature type="domain" description="RNA polymerase Rpb2" evidence="15">
    <location>
        <begin position="1055"/>
        <end position="1089"/>
    </location>
</feature>
<dbReference type="GO" id="GO:0005730">
    <property type="term" value="C:nucleolus"/>
    <property type="evidence" value="ECO:0007669"/>
    <property type="project" value="UniProtKB-SubCell"/>
</dbReference>
<dbReference type="InterPro" id="IPR037034">
    <property type="entry name" value="RNA_pol_Rpb2_2_sf"/>
</dbReference>
<dbReference type="Gene3D" id="3.90.1100.10">
    <property type="match status" value="2"/>
</dbReference>
<dbReference type="Pfam" id="PF06883">
    <property type="entry name" value="RNA_pol_Rpa2_4"/>
    <property type="match status" value="1"/>
</dbReference>
<evidence type="ECO:0000256" key="10">
    <source>
        <dbReference type="ARBA" id="ARBA00023242"/>
    </source>
</evidence>
<dbReference type="PROSITE" id="PS01166">
    <property type="entry name" value="RNA_POL_BETA"/>
    <property type="match status" value="1"/>
</dbReference>
<keyword evidence="9 13" id="KW-0804">Transcription</keyword>
<reference evidence="20" key="1">
    <citation type="journal article" date="2023" name="G3 (Bethesda)">
        <title>Whole genome assemblies of Zophobas morio and Tenebrio molitor.</title>
        <authorList>
            <person name="Kaur S."/>
            <person name="Stinson S.A."/>
            <person name="diCenzo G.C."/>
        </authorList>
    </citation>
    <scope>NUCLEOTIDE SEQUENCE</scope>
    <source>
        <strain evidence="20">QUZm001</strain>
    </source>
</reference>
<dbReference type="SUPFAM" id="SSF64484">
    <property type="entry name" value="beta and beta-prime subunits of DNA dependent RNA-polymerase"/>
    <property type="match status" value="1"/>
</dbReference>
<dbReference type="GO" id="GO:0006351">
    <property type="term" value="P:DNA-templated transcription"/>
    <property type="evidence" value="ECO:0007669"/>
    <property type="project" value="InterPro"/>
</dbReference>
<dbReference type="InterPro" id="IPR007642">
    <property type="entry name" value="RNA_pol_Rpb2_2"/>
</dbReference>
<dbReference type="EC" id="2.7.7.6" evidence="13"/>
<dbReference type="Gene3D" id="2.40.270.10">
    <property type="entry name" value="DNA-directed RNA polymerase, subunit 2, domain 6"/>
    <property type="match status" value="1"/>
</dbReference>
<comment type="catalytic activity">
    <reaction evidence="11">
        <text>RNA(n) + a ribonucleoside 5'-triphosphate = RNA(n+1) + diphosphate</text>
        <dbReference type="Rhea" id="RHEA:21248"/>
        <dbReference type="Rhea" id="RHEA-COMP:14527"/>
        <dbReference type="Rhea" id="RHEA-COMP:17342"/>
        <dbReference type="ChEBI" id="CHEBI:33019"/>
        <dbReference type="ChEBI" id="CHEBI:61557"/>
        <dbReference type="ChEBI" id="CHEBI:140395"/>
        <dbReference type="EC" id="2.7.7.6"/>
    </reaction>
    <physiologicalReaction direction="left-to-right" evidence="11">
        <dbReference type="Rhea" id="RHEA:21249"/>
    </physiologicalReaction>
</comment>
<dbReference type="CDD" id="cd00653">
    <property type="entry name" value="RNA_pol_B_RPB2"/>
    <property type="match status" value="1"/>
</dbReference>
<organism evidence="20 21">
    <name type="scientific">Zophobas morio</name>
    <dbReference type="NCBI Taxonomy" id="2755281"/>
    <lineage>
        <taxon>Eukaryota</taxon>
        <taxon>Metazoa</taxon>
        <taxon>Ecdysozoa</taxon>
        <taxon>Arthropoda</taxon>
        <taxon>Hexapoda</taxon>
        <taxon>Insecta</taxon>
        <taxon>Pterygota</taxon>
        <taxon>Neoptera</taxon>
        <taxon>Endopterygota</taxon>
        <taxon>Coleoptera</taxon>
        <taxon>Polyphaga</taxon>
        <taxon>Cucujiformia</taxon>
        <taxon>Tenebrionidae</taxon>
        <taxon>Zophobas</taxon>
    </lineage>
</organism>
<dbReference type="InterPro" id="IPR007644">
    <property type="entry name" value="RNA_pol_bsu_protrusion"/>
</dbReference>
<evidence type="ECO:0000259" key="19">
    <source>
        <dbReference type="Pfam" id="PF06883"/>
    </source>
</evidence>
<evidence type="ECO:0000256" key="13">
    <source>
        <dbReference type="RuleBase" id="RU363031"/>
    </source>
</evidence>
<dbReference type="FunFam" id="2.40.270.10:FF:000006">
    <property type="entry name" value="DNA-directed RNA polymerase subunit beta"/>
    <property type="match status" value="1"/>
</dbReference>
<evidence type="ECO:0000256" key="11">
    <source>
        <dbReference type="ARBA" id="ARBA00047768"/>
    </source>
</evidence>
<evidence type="ECO:0000256" key="9">
    <source>
        <dbReference type="ARBA" id="ARBA00023163"/>
    </source>
</evidence>
<dbReference type="Pfam" id="PF00562">
    <property type="entry name" value="RNA_pol_Rpb2_6"/>
    <property type="match status" value="1"/>
</dbReference>
<name>A0AA38HHT9_9CUCU</name>
<keyword evidence="5 13" id="KW-0548">Nucleotidyltransferase</keyword>
<dbReference type="GO" id="GO:0003899">
    <property type="term" value="F:DNA-directed RNA polymerase activity"/>
    <property type="evidence" value="ECO:0007669"/>
    <property type="project" value="UniProtKB-EC"/>
</dbReference>
<keyword evidence="7" id="KW-0863">Zinc-finger</keyword>
<sequence>MTVLSFNTLTRSDIPTEVNVPLHDLIKPHIDSFNFMINSGLPSAVNNLHSVEAVDGSGKIYTLKFSDPKLGFPVSTLTHQQLLPTHCREQLISYKAPLQIKLDCTVDDNTYSKTFTIGNIPVMVKSDRCNIRDKSIPALIKVGEEPTEFGGYFIINGIEKKKGTFFTKLAVQIRCVRSDASAVTVTLHYLLDGTCVFRFHYMKGEYLVPCVLILKALKNATDKEIYYRANPENADSFIGDRLEGMLRDCLNKGIYTQEHALTYLGKKFRVVTNLSTRYSDLDVGRFLIDEVVFVHLSKPSQKFDLLMSLFGYCSLSGIKINPLFPLYSNMIQKLYGTAQGGCSLDNLDQPMMQEVLLPGHLYLAVLKEKLQDWLHGVKQVIEADARRDALLIDFSRDSYFTRCIKLCPVSVEGRLDNFLATGNIKSRSGLDLQQTSGFVLKADKLNFYRYLSHFRSVHRGSFFSDMRTTSVRKLLPEAWGFLCPVHTPDGAPCGLLNHLSHTCQIVVYAEDTASIPALAVSFGMLSSSSTFCPASYLSVNLDGCIIGYIDSSRAAEFCRSLRYLKVARAGNVPASLEITHIEKTLGGLFPGVYLFASPSRMVRPVIHLESSAVELIGTFEQVSPALLFHRRQFIATFVLLTKVFLNIAVCAEERYEATTHMEQSPGNILSVVAHLTPFSDLNQSPRNMYQCQMAKQTMGTPLTAYPHRTDNSIYRLYTPQVPLVRSVLYDYYGLDSYPLGTNAIVAVISYTGYDMEDAMILNKASVERGLAHGAVYKSKLVDLASRQHLQSKHFGTLPSDLHGFRLSAEKSMPMGFPSLARGFLMGTLYIALWTQTPTSRGLSVTKVNWCRLAPLIKRFTHRVQDSEPAVIDQVRLLLNHPSNLPCRRLHLKLRINRKPVVGDKFSSRHGQKGVCSKLWSEEDMPFSESGFSPDLIINPHAFPSRMTIGMLIESMAGKSGALHGLCLDSTPFTFSEKETAYDYFGQQLVQAGYNYYGSERLYSGINGTELEVDIFMGVVYYQRLRHMVSDKFQVRTTGPIDPTTHQPVKGRRRKGGIRLGEMERDSLLAHGVSFLLQDRLFNCSDASTVCTF</sequence>
<comment type="function">
    <text evidence="13">DNA-dependent RNA polymerase catalyzes the transcription of DNA into RNA using the four ribonucleoside triphosphates as substrates.</text>
</comment>
<protein>
    <recommendedName>
        <fullName evidence="13">DNA-directed RNA polymerase subunit beta</fullName>
        <ecNumber evidence="13">2.7.7.6</ecNumber>
    </recommendedName>
</protein>
<dbReference type="Pfam" id="PF04563">
    <property type="entry name" value="RNA_pol_Rpb2_1"/>
    <property type="match status" value="1"/>
</dbReference>
<dbReference type="InterPro" id="IPR009674">
    <property type="entry name" value="Rpa2_dom_4"/>
</dbReference>
<dbReference type="InterPro" id="IPR007121">
    <property type="entry name" value="RNA_pol_bsu_CS"/>
</dbReference>
<dbReference type="InterPro" id="IPR007120">
    <property type="entry name" value="DNA-dir_RNAP_su2_dom"/>
</dbReference>
<dbReference type="GO" id="GO:0003677">
    <property type="term" value="F:DNA binding"/>
    <property type="evidence" value="ECO:0007669"/>
    <property type="project" value="InterPro"/>
</dbReference>
<feature type="domain" description="RNA polymerase Rpb2" evidence="18">
    <location>
        <begin position="442"/>
        <end position="505"/>
    </location>
</feature>
<keyword evidence="4 13" id="KW-0808">Transferase</keyword>
<dbReference type="InterPro" id="IPR014724">
    <property type="entry name" value="RNA_pol_RPB2_OB-fold"/>
</dbReference>
<evidence type="ECO:0000256" key="4">
    <source>
        <dbReference type="ARBA" id="ARBA00022679"/>
    </source>
</evidence>
<dbReference type="GO" id="GO:0000428">
    <property type="term" value="C:DNA-directed RNA polymerase complex"/>
    <property type="evidence" value="ECO:0007669"/>
    <property type="project" value="UniProtKB-KW"/>
</dbReference>
<evidence type="ECO:0000313" key="20">
    <source>
        <dbReference type="EMBL" id="KAJ3616258.1"/>
    </source>
</evidence>
<dbReference type="GO" id="GO:0032549">
    <property type="term" value="F:ribonucleoside binding"/>
    <property type="evidence" value="ECO:0007669"/>
    <property type="project" value="InterPro"/>
</dbReference>
<evidence type="ECO:0000313" key="21">
    <source>
        <dbReference type="Proteomes" id="UP001168821"/>
    </source>
</evidence>